<accession>A0AAJ2NSL3</accession>
<dbReference type="Gene3D" id="3.40.50.12440">
    <property type="match status" value="1"/>
</dbReference>
<evidence type="ECO:0000313" key="1">
    <source>
        <dbReference type="EMBL" id="MDV2887634.1"/>
    </source>
</evidence>
<reference evidence="1" key="1">
    <citation type="submission" date="2023-10" db="EMBL/GenBank/DDBJ databases">
        <title>Screening of Alkalihalophilus pseudofirmusBZ-TG-HK211 and Its Alleviation of Salt Stress on Rapeseed Growth.</title>
        <authorList>
            <person name="Zhao B."/>
            <person name="Guo T."/>
        </authorList>
    </citation>
    <scope>NUCLEOTIDE SEQUENCE</scope>
    <source>
        <strain evidence="1">BZ-TG-HK211</strain>
    </source>
</reference>
<dbReference type="RefSeq" id="WP_323467846.1">
    <property type="nucleotide sequence ID" value="NZ_JAWJAY010000269.1"/>
</dbReference>
<organism evidence="1 2">
    <name type="scientific">Alkalihalophilus pseudofirmus</name>
    <name type="common">Bacillus pseudofirmus</name>
    <dbReference type="NCBI Taxonomy" id="79885"/>
    <lineage>
        <taxon>Bacteria</taxon>
        <taxon>Bacillati</taxon>
        <taxon>Bacillota</taxon>
        <taxon>Bacilli</taxon>
        <taxon>Bacillales</taxon>
        <taxon>Bacillaceae</taxon>
        <taxon>Alkalihalophilus</taxon>
    </lineage>
</organism>
<protein>
    <submittedName>
        <fullName evidence="1">Uncharacterized protein</fullName>
    </submittedName>
</protein>
<feature type="non-terminal residue" evidence="1">
    <location>
        <position position="1"/>
    </location>
</feature>
<name>A0AAJ2NSL3_ALKPS</name>
<dbReference type="EMBL" id="JAWJAY010000269">
    <property type="protein sequence ID" value="MDV2887634.1"/>
    <property type="molecule type" value="Genomic_DNA"/>
</dbReference>
<comment type="caution">
    <text evidence="1">The sequence shown here is derived from an EMBL/GenBank/DDBJ whole genome shotgun (WGS) entry which is preliminary data.</text>
</comment>
<dbReference type="SUPFAM" id="SSF53706">
    <property type="entry name" value="Formate dehydrogenase/DMSO reductase, domains 1-3"/>
    <property type="match status" value="1"/>
</dbReference>
<proteinExistence type="predicted"/>
<evidence type="ECO:0000313" key="2">
    <source>
        <dbReference type="Proteomes" id="UP001285636"/>
    </source>
</evidence>
<dbReference type="Proteomes" id="UP001285636">
    <property type="component" value="Unassembled WGS sequence"/>
</dbReference>
<feature type="non-terminal residue" evidence="1">
    <location>
        <position position="110"/>
    </location>
</feature>
<sequence>YVDQETPYFTEYAKQYTDLPFLVLLDKKKGGYRSDRFLRASDLSDEHQLGDWKTVVWDENSNRPVIPNGSQGFRWDEGSRRNLDLTLENGTVINPKLSFLDVKDGVAMVE</sequence>
<gene>
    <name evidence="1" type="ORF">RYX45_20895</name>
</gene>
<dbReference type="AlphaFoldDB" id="A0AAJ2NSL3"/>